<dbReference type="Pfam" id="PF14383">
    <property type="entry name" value="VARLMGL"/>
    <property type="match status" value="1"/>
</dbReference>
<dbReference type="InterPro" id="IPR037256">
    <property type="entry name" value="ASC_dom_sf"/>
</dbReference>
<evidence type="ECO:0000259" key="3">
    <source>
        <dbReference type="SMART" id="SM01010"/>
    </source>
</evidence>
<gene>
    <name evidence="4" type="ORF">C2845_PM06G03410</name>
</gene>
<dbReference type="EMBL" id="PQIB02000009">
    <property type="protein sequence ID" value="RLN00356.1"/>
    <property type="molecule type" value="Genomic_DNA"/>
</dbReference>
<evidence type="ECO:0000313" key="4">
    <source>
        <dbReference type="EMBL" id="RLN00356.1"/>
    </source>
</evidence>
<dbReference type="PANTHER" id="PTHR21726:SF29">
    <property type="entry name" value="EXPRESSED PROTEIN"/>
    <property type="match status" value="1"/>
</dbReference>
<protein>
    <recommendedName>
        <fullName evidence="3">Association with the SNF1 complex (ASC) domain-containing protein</fullName>
    </recommendedName>
</protein>
<feature type="compositionally biased region" description="Polar residues" evidence="2">
    <location>
        <begin position="250"/>
        <end position="267"/>
    </location>
</feature>
<dbReference type="Pfam" id="PF14309">
    <property type="entry name" value="DUF4378"/>
    <property type="match status" value="1"/>
</dbReference>
<comment type="caution">
    <text evidence="4">The sequence shown here is derived from an EMBL/GenBank/DDBJ whole genome shotgun (WGS) entry which is preliminary data.</text>
</comment>
<organism evidence="4 5">
    <name type="scientific">Panicum miliaceum</name>
    <name type="common">Proso millet</name>
    <name type="synonym">Broomcorn millet</name>
    <dbReference type="NCBI Taxonomy" id="4540"/>
    <lineage>
        <taxon>Eukaryota</taxon>
        <taxon>Viridiplantae</taxon>
        <taxon>Streptophyta</taxon>
        <taxon>Embryophyta</taxon>
        <taxon>Tracheophyta</taxon>
        <taxon>Spermatophyta</taxon>
        <taxon>Magnoliopsida</taxon>
        <taxon>Liliopsida</taxon>
        <taxon>Poales</taxon>
        <taxon>Poaceae</taxon>
        <taxon>PACMAD clade</taxon>
        <taxon>Panicoideae</taxon>
        <taxon>Panicodae</taxon>
        <taxon>Paniceae</taxon>
        <taxon>Panicinae</taxon>
        <taxon>Panicum</taxon>
        <taxon>Panicum sect. Panicum</taxon>
    </lineage>
</organism>
<feature type="domain" description="Association with the SNF1 complex (ASC)" evidence="3">
    <location>
        <begin position="1029"/>
        <end position="1117"/>
    </location>
</feature>
<dbReference type="PANTHER" id="PTHR21726">
    <property type="entry name" value="PHOSPHATIDYLINOSITOL N-ACETYLGLUCOSAMINYLTRANSFERASE SUBUNIT P DOWN SYNDROME CRITICAL REGION PROTEIN 5 -RELATED"/>
    <property type="match status" value="1"/>
</dbReference>
<feature type="compositionally biased region" description="Polar residues" evidence="2">
    <location>
        <begin position="1065"/>
        <end position="1075"/>
    </location>
</feature>
<feature type="region of interest" description="Disordered" evidence="2">
    <location>
        <begin position="1030"/>
        <end position="1075"/>
    </location>
</feature>
<dbReference type="Pfam" id="PF04739">
    <property type="entry name" value="AMPKBI"/>
    <property type="match status" value="1"/>
</dbReference>
<evidence type="ECO:0000256" key="1">
    <source>
        <dbReference type="ARBA" id="ARBA00010926"/>
    </source>
</evidence>
<comment type="similarity">
    <text evidence="1">Belongs to the 5'-AMP-activated protein kinase beta subunit family.</text>
</comment>
<accession>A0A3L6RD03</accession>
<evidence type="ECO:0000313" key="5">
    <source>
        <dbReference type="Proteomes" id="UP000275267"/>
    </source>
</evidence>
<dbReference type="OrthoDB" id="765769at2759"/>
<evidence type="ECO:0000256" key="2">
    <source>
        <dbReference type="SAM" id="MobiDB-lite"/>
    </source>
</evidence>
<feature type="region of interest" description="Disordered" evidence="2">
    <location>
        <begin position="325"/>
        <end position="472"/>
    </location>
</feature>
<dbReference type="InterPro" id="IPR025486">
    <property type="entry name" value="DUF4378"/>
</dbReference>
<dbReference type="InterPro" id="IPR032795">
    <property type="entry name" value="DUF3741-assoc"/>
</dbReference>
<keyword evidence="5" id="KW-1185">Reference proteome</keyword>
<feature type="compositionally biased region" description="Polar residues" evidence="2">
    <location>
        <begin position="351"/>
        <end position="360"/>
    </location>
</feature>
<dbReference type="AlphaFoldDB" id="A0A3L6RD03"/>
<dbReference type="Proteomes" id="UP000275267">
    <property type="component" value="Unassembled WGS sequence"/>
</dbReference>
<feature type="compositionally biased region" description="Basic and acidic residues" evidence="2">
    <location>
        <begin position="452"/>
        <end position="464"/>
    </location>
</feature>
<dbReference type="SUPFAM" id="SSF160219">
    <property type="entry name" value="AMPKBI-like"/>
    <property type="match status" value="1"/>
</dbReference>
<feature type="compositionally biased region" description="Basic and acidic residues" evidence="2">
    <location>
        <begin position="430"/>
        <end position="444"/>
    </location>
</feature>
<dbReference type="STRING" id="4540.A0A3L6RD03"/>
<feature type="region of interest" description="Disordered" evidence="2">
    <location>
        <begin position="243"/>
        <end position="286"/>
    </location>
</feature>
<proteinExistence type="inferred from homology"/>
<dbReference type="Gene3D" id="6.20.250.60">
    <property type="match status" value="1"/>
</dbReference>
<dbReference type="InterPro" id="IPR006828">
    <property type="entry name" value="ASC_dom"/>
</dbReference>
<dbReference type="GO" id="GO:0005737">
    <property type="term" value="C:cytoplasm"/>
    <property type="evidence" value="ECO:0007669"/>
    <property type="project" value="UniProtKB-ARBA"/>
</dbReference>
<dbReference type="SMART" id="SM01010">
    <property type="entry name" value="AMPKBI"/>
    <property type="match status" value="1"/>
</dbReference>
<sequence>MGSEKGGAKVIGGGGGAGGIFNLFDWKRKSRKKLFSNSPEGAKLVRRSEETLPSGRLQLVDDDEGIGVTSFKGSSDYSCASSVTDEEGREMKAPGVVARLMGLDALPTSGVPEPYCTPFRDTRSFRDSQSLKRSPEYSMNDQFSYVPRRVDGYMRKPLDFRAQKMPSSPIERFQIEALPPRSAKPLPMSHHRLLSPIKNSGFSSARNAAQIMEEAAKILQPRAQSSSREKICSFSPARIPLRVSEPRESISASQRTVSQRAQSSRNTPELPDMRFSRGQQMSRSWNSEEDIVIFRPSIDSYEINNPSCSKNNKGKSISLAVQAKNNVQKREGASSGRNSGVQKEHDDHRTNQPFRSQSNHQRNKQQKKASSSGTSSPVLRQNNQKQNSLVTRGKVAPNKSVSTQQGRKVMAGDSSSGKIKNGSKVSKAGGRKDIVESITGDREGSSSNNKDFPQKKRLIERNSTNEKGTFVPEKPVGKLQKQVQPNVVMDEHIKWDKESKDTTDVVSFTFTSPLVKPSAGPSRLAGKWDSRSNFNLDAGCDKDDSDSKIEGPSSVGLNFVNGDALSLLLEKKLKELTSKIDPSITFTRGDTFVPATFTLEEAPTSSCSNWGSESGVFDCSPSEVKPSQYDYFPSAQSSTKGQVFRGSKLKVEEPEECSSISNARKEQEHEDLSPFSVLEPTFLSESCWSSECLGSSDGSKVVYPSSSEVKTIPGNFLMNPPSVDIEAKTTDSASSASVDTSDISDVTQCSKKSRHTELEYVEDVLSNVNLTTDELASLFVNQDGSALDPLLFEKVENMHVYTQGKEPLGRRGYRRLLFDCVNECLETRRGTYFQAGYAAWSKGVAALSRGVETEFCNEITSWKSMGEWVEDELVDKDMSSRLGTWVDFRVEAFEAGEEVESEILSSLLDEVIGDMATVHGSLSARLLNVLPLLLLGMAPEDFTCVFRNYMTISTVLVQCETCLHPLYRQQGGLANRNPLRSNKMDDLAVKRCKIIGQAAIVVATMCIDAVCATDHLSPTEGVHVGFEVPPSPDASYNNPVPGNEDEGREPPFVPPHLQHTLLSFPPSQDESSPLPQPQTVVLNHLYIEKENTRSVVALGITHRFKAKFVTVVLYKPVLRR</sequence>
<feature type="compositionally biased region" description="Polar residues" evidence="2">
    <location>
        <begin position="368"/>
        <end position="390"/>
    </location>
</feature>
<reference evidence="5" key="1">
    <citation type="journal article" date="2019" name="Nat. Commun.">
        <title>The genome of broomcorn millet.</title>
        <authorList>
            <person name="Zou C."/>
            <person name="Miki D."/>
            <person name="Li D."/>
            <person name="Tang Q."/>
            <person name="Xiao L."/>
            <person name="Rajput S."/>
            <person name="Deng P."/>
            <person name="Jia W."/>
            <person name="Huang R."/>
            <person name="Zhang M."/>
            <person name="Sun Y."/>
            <person name="Hu J."/>
            <person name="Fu X."/>
            <person name="Schnable P.S."/>
            <person name="Li F."/>
            <person name="Zhang H."/>
            <person name="Feng B."/>
            <person name="Zhu X."/>
            <person name="Liu R."/>
            <person name="Schnable J.C."/>
            <person name="Zhu J.-K."/>
            <person name="Zhang H."/>
        </authorList>
    </citation>
    <scope>NUCLEOTIDE SEQUENCE [LARGE SCALE GENOMIC DNA]</scope>
</reference>
<name>A0A3L6RD03_PANMI</name>